<sequence length="475" mass="52407">MTDPVEISSGRTFERSAIEKYLAEGKKDCPLTLTPLDNLCFHPNKNLRKSIQEWKDPDASRDAQELLDNLSSLDQNVIEMAKANYFKPLLQFLSSGQEHVKLIMAETLSEVDLTNHNKLSLFREGALSPLLQMLSHGNLEMKTVAVKALQNLSSIPQNGLQMISEGAFGPLFELLYRHGLSLPSVRELVGTIIMHLAISTCAQEAEHLLISIVESEEDIFKLFSLISLTGPDIQTGILRTFQAICQSLSGPKVGAKLRQLSAVQVLVQLCELNNNTVRANAVKLFCCLTEDGDDSTFLEHVGQRCIKTLLRIIETSSDMEEIAASMEMHPTKGQLERMLSELFAVSLSQQIRNGRREQPKPVRKPGVFSCCLAPAAPEMGCPAHLGICSVESSFCILEANALYPLVKMLGETDHDVYEAALEALLTLIDGEKPQNGSKLLSEANDIAPIIKLLNSTSSRLQEKTLKALEAQPRCR</sequence>
<dbReference type="Proteomes" id="UP001064489">
    <property type="component" value="Chromosome 12"/>
</dbReference>
<dbReference type="Gene3D" id="3.30.40.10">
    <property type="entry name" value="Zinc/RING finger domain, C3HC4 (zinc finger)"/>
    <property type="match status" value="1"/>
</dbReference>
<dbReference type="Pfam" id="PF00514">
    <property type="entry name" value="Arm"/>
    <property type="match status" value="1"/>
</dbReference>
<dbReference type="EMBL" id="JAJSOW010000107">
    <property type="protein sequence ID" value="KAI9156249.1"/>
    <property type="molecule type" value="Genomic_DNA"/>
</dbReference>
<name>A0AAD5I8A9_ACENE</name>
<accession>A0AAD5I8A9</accession>
<dbReference type="InterPro" id="IPR013083">
    <property type="entry name" value="Znf_RING/FYVE/PHD"/>
</dbReference>
<keyword evidence="5" id="KW-0677">Repeat</keyword>
<evidence type="ECO:0000313" key="10">
    <source>
        <dbReference type="Proteomes" id="UP001064489"/>
    </source>
</evidence>
<dbReference type="InterPro" id="IPR003613">
    <property type="entry name" value="Ubox_domain"/>
</dbReference>
<dbReference type="InterPro" id="IPR016024">
    <property type="entry name" value="ARM-type_fold"/>
</dbReference>
<evidence type="ECO:0000256" key="1">
    <source>
        <dbReference type="ARBA" id="ARBA00000900"/>
    </source>
</evidence>
<comment type="catalytic activity">
    <reaction evidence="1">
        <text>S-ubiquitinyl-[E2 ubiquitin-conjugating enzyme]-L-cysteine + [acceptor protein]-L-lysine = [E2 ubiquitin-conjugating enzyme]-L-cysteine + N(6)-ubiquitinyl-[acceptor protein]-L-lysine.</text>
        <dbReference type="EC" id="2.3.2.27"/>
    </reaction>
</comment>
<evidence type="ECO:0000259" key="8">
    <source>
        <dbReference type="PROSITE" id="PS51698"/>
    </source>
</evidence>
<dbReference type="InterPro" id="IPR000225">
    <property type="entry name" value="Armadillo"/>
</dbReference>
<keyword evidence="6" id="KW-0833">Ubl conjugation pathway</keyword>
<protein>
    <recommendedName>
        <fullName evidence="3">RING-type E3 ubiquitin transferase</fullName>
        <ecNumber evidence="3">2.3.2.27</ecNumber>
    </recommendedName>
</protein>
<keyword evidence="4" id="KW-0808">Transferase</keyword>
<evidence type="ECO:0000313" key="9">
    <source>
        <dbReference type="EMBL" id="KAI9156249.1"/>
    </source>
</evidence>
<evidence type="ECO:0000256" key="3">
    <source>
        <dbReference type="ARBA" id="ARBA00012483"/>
    </source>
</evidence>
<dbReference type="Gene3D" id="1.25.10.10">
    <property type="entry name" value="Leucine-rich Repeat Variant"/>
    <property type="match status" value="2"/>
</dbReference>
<feature type="repeat" description="ARM" evidence="7">
    <location>
        <begin position="125"/>
        <end position="167"/>
    </location>
</feature>
<evidence type="ECO:0000256" key="2">
    <source>
        <dbReference type="ARBA" id="ARBA00004906"/>
    </source>
</evidence>
<dbReference type="InterPro" id="IPR052608">
    <property type="entry name" value="U-box_domain_protein"/>
</dbReference>
<evidence type="ECO:0000256" key="7">
    <source>
        <dbReference type="PROSITE-ProRule" id="PRU00259"/>
    </source>
</evidence>
<dbReference type="Pfam" id="PF04564">
    <property type="entry name" value="U-box"/>
    <property type="match status" value="1"/>
</dbReference>
<dbReference type="PANTHER" id="PTHR45958">
    <property type="entry name" value="RING-TYPE E3 UBIQUITIN TRANSFERASE"/>
    <property type="match status" value="1"/>
</dbReference>
<dbReference type="PANTHER" id="PTHR45958:SF8">
    <property type="entry name" value="U-BOX DOMAIN-CONTAINING PROTEIN 44-LIKE"/>
    <property type="match status" value="1"/>
</dbReference>
<proteinExistence type="predicted"/>
<dbReference type="SUPFAM" id="SSF57850">
    <property type="entry name" value="RING/U-box"/>
    <property type="match status" value="1"/>
</dbReference>
<dbReference type="GO" id="GO:0061630">
    <property type="term" value="F:ubiquitin protein ligase activity"/>
    <property type="evidence" value="ECO:0007669"/>
    <property type="project" value="UniProtKB-EC"/>
</dbReference>
<reference evidence="9" key="2">
    <citation type="submission" date="2023-02" db="EMBL/GenBank/DDBJ databases">
        <authorList>
            <person name="Swenson N.G."/>
            <person name="Wegrzyn J.L."/>
            <person name="Mcevoy S.L."/>
        </authorList>
    </citation>
    <scope>NUCLEOTIDE SEQUENCE</scope>
    <source>
        <strain evidence="9">91603</strain>
        <tissue evidence="9">Leaf</tissue>
    </source>
</reference>
<dbReference type="PROSITE" id="PS50176">
    <property type="entry name" value="ARM_REPEAT"/>
    <property type="match status" value="1"/>
</dbReference>
<reference evidence="9" key="1">
    <citation type="journal article" date="2022" name="Plant J.">
        <title>Strategies of tolerance reflected in two North American maple genomes.</title>
        <authorList>
            <person name="McEvoy S.L."/>
            <person name="Sezen U.U."/>
            <person name="Trouern-Trend A."/>
            <person name="McMahon S.M."/>
            <person name="Schaberg P.G."/>
            <person name="Yang J."/>
            <person name="Wegrzyn J.L."/>
            <person name="Swenson N.G."/>
        </authorList>
    </citation>
    <scope>NUCLEOTIDE SEQUENCE</scope>
    <source>
        <strain evidence="9">91603</strain>
    </source>
</reference>
<dbReference type="SMART" id="SM00185">
    <property type="entry name" value="ARM"/>
    <property type="match status" value="2"/>
</dbReference>
<feature type="domain" description="U-box" evidence="8">
    <location>
        <begin position="1"/>
        <end position="61"/>
    </location>
</feature>
<keyword evidence="10" id="KW-1185">Reference proteome</keyword>
<evidence type="ECO:0000256" key="4">
    <source>
        <dbReference type="ARBA" id="ARBA00022679"/>
    </source>
</evidence>
<evidence type="ECO:0000256" key="5">
    <source>
        <dbReference type="ARBA" id="ARBA00022737"/>
    </source>
</evidence>
<dbReference type="SUPFAM" id="SSF48371">
    <property type="entry name" value="ARM repeat"/>
    <property type="match status" value="1"/>
</dbReference>
<evidence type="ECO:0000256" key="6">
    <source>
        <dbReference type="ARBA" id="ARBA00022786"/>
    </source>
</evidence>
<gene>
    <name evidence="9" type="ORF">LWI28_002978</name>
</gene>
<dbReference type="GO" id="GO:0016567">
    <property type="term" value="P:protein ubiquitination"/>
    <property type="evidence" value="ECO:0007669"/>
    <property type="project" value="InterPro"/>
</dbReference>
<comment type="pathway">
    <text evidence="2">Protein modification; protein ubiquitination.</text>
</comment>
<dbReference type="EC" id="2.3.2.27" evidence="3"/>
<dbReference type="AlphaFoldDB" id="A0AAD5I8A9"/>
<comment type="caution">
    <text evidence="9">The sequence shown here is derived from an EMBL/GenBank/DDBJ whole genome shotgun (WGS) entry which is preliminary data.</text>
</comment>
<organism evidence="9 10">
    <name type="scientific">Acer negundo</name>
    <name type="common">Box elder</name>
    <dbReference type="NCBI Taxonomy" id="4023"/>
    <lineage>
        <taxon>Eukaryota</taxon>
        <taxon>Viridiplantae</taxon>
        <taxon>Streptophyta</taxon>
        <taxon>Embryophyta</taxon>
        <taxon>Tracheophyta</taxon>
        <taxon>Spermatophyta</taxon>
        <taxon>Magnoliopsida</taxon>
        <taxon>eudicotyledons</taxon>
        <taxon>Gunneridae</taxon>
        <taxon>Pentapetalae</taxon>
        <taxon>rosids</taxon>
        <taxon>malvids</taxon>
        <taxon>Sapindales</taxon>
        <taxon>Sapindaceae</taxon>
        <taxon>Hippocastanoideae</taxon>
        <taxon>Acereae</taxon>
        <taxon>Acer</taxon>
    </lineage>
</organism>
<dbReference type="PROSITE" id="PS51698">
    <property type="entry name" value="U_BOX"/>
    <property type="match status" value="1"/>
</dbReference>
<dbReference type="SMART" id="SM00504">
    <property type="entry name" value="Ubox"/>
    <property type="match status" value="1"/>
</dbReference>
<dbReference type="InterPro" id="IPR011989">
    <property type="entry name" value="ARM-like"/>
</dbReference>